<dbReference type="EMBL" id="AP018495">
    <property type="protein sequence ID" value="BBI30338.1"/>
    <property type="molecule type" value="Genomic_DNA"/>
</dbReference>
<reference evidence="2" key="1">
    <citation type="journal article" date="2019" name="J. Virol.">
        <title>Medusavirus, a novel large DNA virus discovered from hot spring water.</title>
        <authorList>
            <person name="Yoshikawa G."/>
            <person name="Blanc-Mathieu R."/>
            <person name="Song C."/>
            <person name="Kayama Y."/>
            <person name="Mochizuki T."/>
            <person name="Murata K."/>
            <person name="Ogata H."/>
            <person name="Takemura M."/>
        </authorList>
    </citation>
    <scope>NUCLEOTIDE SEQUENCE [LARGE SCALE GENOMIC DNA]</scope>
</reference>
<dbReference type="Proteomes" id="UP001161669">
    <property type="component" value="Segment"/>
</dbReference>
<evidence type="ECO:0000313" key="2">
    <source>
        <dbReference type="Proteomes" id="UP001161669"/>
    </source>
</evidence>
<evidence type="ECO:0000313" key="1">
    <source>
        <dbReference type="EMBL" id="BBI30338.1"/>
    </source>
</evidence>
<accession>A0A3T1CWZ3</accession>
<proteinExistence type="predicted"/>
<organism evidence="1 2">
    <name type="scientific">Acanthamoeba castellanii medusavirus J1</name>
    <dbReference type="NCBI Taxonomy" id="3114988"/>
    <lineage>
        <taxon>Viruses</taxon>
        <taxon>Varidnaviria</taxon>
        <taxon>Bamfordvirae</taxon>
        <taxon>Nucleocytoviricota</taxon>
        <taxon>Megaviricetes</taxon>
        <taxon>Mamonoviridae</taxon>
        <taxon>Medusavirus</taxon>
        <taxon>Medusavirus medusae</taxon>
    </lineage>
</organism>
<dbReference type="KEGG" id="vg:80540690"/>
<sequence>MEEDRKIRKPSKAELYARIISLEERLNKTEALIQATFGTAAAASDKSVLDDVSAFWHENVVGNKRKRTEEEQQQQQPVEEVEDSDARIVECVDGFLGTADSGYVLRAKKALYVQVLKLVVYFLGHAVSTVKLGIYGHEIVMALKPQ</sequence>
<keyword evidence="2" id="KW-1185">Reference proteome</keyword>
<name>A0A3T1CWZ3_9VIRU</name>
<protein>
    <submittedName>
        <fullName evidence="1">Uncharacterized protein</fullName>
    </submittedName>
</protein>